<name>A0AAV0WL88_9HEMI</name>
<evidence type="ECO:0000256" key="2">
    <source>
        <dbReference type="ARBA" id="ARBA00006391"/>
    </source>
</evidence>
<evidence type="ECO:0000256" key="1">
    <source>
        <dbReference type="ARBA" id="ARBA00004123"/>
    </source>
</evidence>
<keyword evidence="5" id="KW-0863">Zinc-finger</keyword>
<dbReference type="EMBL" id="CARXXK010000002">
    <property type="protein sequence ID" value="CAI6356397.1"/>
    <property type="molecule type" value="Genomic_DNA"/>
</dbReference>
<dbReference type="Pfam" id="PF13919">
    <property type="entry name" value="ASXH"/>
    <property type="match status" value="1"/>
</dbReference>
<dbReference type="InterPro" id="IPR026905">
    <property type="entry name" value="ASX-like_PHD"/>
</dbReference>
<gene>
    <name evidence="12" type="ORF">MEUPH1_LOCUS12132</name>
</gene>
<evidence type="ECO:0000256" key="10">
    <source>
        <dbReference type="SAM" id="MobiDB-lite"/>
    </source>
</evidence>
<evidence type="ECO:0000256" key="8">
    <source>
        <dbReference type="ARBA" id="ARBA00023163"/>
    </source>
</evidence>
<feature type="compositionally biased region" description="Basic and acidic residues" evidence="10">
    <location>
        <begin position="341"/>
        <end position="352"/>
    </location>
</feature>
<comment type="similarity">
    <text evidence="2">Belongs to the Asx family.</text>
</comment>
<dbReference type="GO" id="GO:0003682">
    <property type="term" value="F:chromatin binding"/>
    <property type="evidence" value="ECO:0007669"/>
    <property type="project" value="TreeGrafter"/>
</dbReference>
<dbReference type="InterPro" id="IPR044867">
    <property type="entry name" value="DEUBAD_dom"/>
</dbReference>
<evidence type="ECO:0000256" key="3">
    <source>
        <dbReference type="ARBA" id="ARBA00022491"/>
    </source>
</evidence>
<keyword evidence="9" id="KW-0539">Nucleus</keyword>
<dbReference type="PANTHER" id="PTHR13578">
    <property type="entry name" value="ADDITIONAL SEX COMBS LIKE PROTEIN ASXL"/>
    <property type="match status" value="1"/>
</dbReference>
<keyword evidence="7" id="KW-0805">Transcription regulation</keyword>
<dbReference type="GO" id="GO:0035517">
    <property type="term" value="C:PR-DUB complex"/>
    <property type="evidence" value="ECO:0007669"/>
    <property type="project" value="TreeGrafter"/>
</dbReference>
<organism evidence="12 13">
    <name type="scientific">Macrosiphum euphorbiae</name>
    <name type="common">potato aphid</name>
    <dbReference type="NCBI Taxonomy" id="13131"/>
    <lineage>
        <taxon>Eukaryota</taxon>
        <taxon>Metazoa</taxon>
        <taxon>Ecdysozoa</taxon>
        <taxon>Arthropoda</taxon>
        <taxon>Hexapoda</taxon>
        <taxon>Insecta</taxon>
        <taxon>Pterygota</taxon>
        <taxon>Neoptera</taxon>
        <taxon>Paraneoptera</taxon>
        <taxon>Hemiptera</taxon>
        <taxon>Sternorrhyncha</taxon>
        <taxon>Aphidomorpha</taxon>
        <taxon>Aphidoidea</taxon>
        <taxon>Aphididae</taxon>
        <taxon>Macrosiphini</taxon>
        <taxon>Macrosiphum</taxon>
    </lineage>
</organism>
<dbReference type="InterPro" id="IPR024811">
    <property type="entry name" value="ASX/ASX-like"/>
</dbReference>
<keyword evidence="4" id="KW-0479">Metal-binding</keyword>
<feature type="region of interest" description="Disordered" evidence="10">
    <location>
        <begin position="335"/>
        <end position="361"/>
    </location>
</feature>
<accession>A0AAV0WL88</accession>
<evidence type="ECO:0000256" key="4">
    <source>
        <dbReference type="ARBA" id="ARBA00022723"/>
    </source>
</evidence>
<dbReference type="InterPro" id="IPR028020">
    <property type="entry name" value="ASX_DEUBAD_dom"/>
</dbReference>
<feature type="compositionally biased region" description="Low complexity" evidence="10">
    <location>
        <begin position="559"/>
        <end position="578"/>
    </location>
</feature>
<evidence type="ECO:0000259" key="11">
    <source>
        <dbReference type="PROSITE" id="PS51916"/>
    </source>
</evidence>
<evidence type="ECO:0000313" key="12">
    <source>
        <dbReference type="EMBL" id="CAI6356397.1"/>
    </source>
</evidence>
<dbReference type="Proteomes" id="UP001160148">
    <property type="component" value="Unassembled WGS sequence"/>
</dbReference>
<evidence type="ECO:0000256" key="5">
    <source>
        <dbReference type="ARBA" id="ARBA00022771"/>
    </source>
</evidence>
<reference evidence="12 13" key="1">
    <citation type="submission" date="2023-01" db="EMBL/GenBank/DDBJ databases">
        <authorList>
            <person name="Whitehead M."/>
        </authorList>
    </citation>
    <scope>NUCLEOTIDE SEQUENCE [LARGE SCALE GENOMIC DNA]</scope>
</reference>
<comment type="subcellular location">
    <subcellularLocation>
        <location evidence="1">Nucleus</location>
    </subcellularLocation>
</comment>
<proteinExistence type="inferred from homology"/>
<evidence type="ECO:0000256" key="9">
    <source>
        <dbReference type="ARBA" id="ARBA00023242"/>
    </source>
</evidence>
<evidence type="ECO:0000313" key="13">
    <source>
        <dbReference type="Proteomes" id="UP001160148"/>
    </source>
</evidence>
<comment type="caution">
    <text evidence="12">The sequence shown here is derived from an EMBL/GenBank/DDBJ whole genome shotgun (WGS) entry which is preliminary data.</text>
</comment>
<dbReference type="GO" id="GO:0045944">
    <property type="term" value="P:positive regulation of transcription by RNA polymerase II"/>
    <property type="evidence" value="ECO:0007669"/>
    <property type="project" value="TreeGrafter"/>
</dbReference>
<evidence type="ECO:0000256" key="6">
    <source>
        <dbReference type="ARBA" id="ARBA00022833"/>
    </source>
</evidence>
<sequence>MEDRKRTILSSGNSNTSLTPVKLQKLKENDKISNENDNVWSISKVTRGASAKSSGSKTVMKHALRQQAKRRRKNTTIAAGNVAPLPRIILPSNQINTIEDESRVPTMLEVLSSIPGFSLVKPRKRPGSKRLSAAAQLQQAKAEGCVDLETPDSVLTQVNLRSLLNKQTFSMLPRLYQHKLVQMLPHVDRESLSDTQSDFRPLLNSSVLNNEFFAQACLEWTDRLSEGEFTPENQQKMKMDIDREKSKLDPFKLKYFEPIWGENRLSNSNAAVSDWRYPKHKKTETITISVNTPPVNTVTKDVTINAITATTKETTTTTTTITTTTATTATTTIPTTCSSSDDIKSEDKKLESPWDSVDSTTDSTIKPLIEDVVVPKCEDIVIDIPLKDEFISDVDKIDDVNLDETSVIKNWSSLMNDDLETLIPEYDCVSTSKVKEQSESEVQLELEVTLTPKVDDVNSTTNQIPPNEPNDNNMNTIQELPKPISPPVVVRMPSVIQPLVISSSNSSPLPSTPSLSISPLVQSPLESNIPNDFSFINTISNISSAPSDRPVHNTYVSSIKSQVSSSSGGSSRTSGRSSLKQPPGAINLERSYQICQAVIQNSPNRNQLRCQLKPPPAVLIGKSSILRNGPKPIRNINITSSSQPLVVRHVFASSRGIPVTMSVGPPYTSDQQQLTEKQMGQYLLVQRSGGITGIRRSSSAPPTNNKIAPILNGGRPASVGIQVSTYGQSQQTNDCSCSLNAMVVCKKCGAFCHDDCIGPSKLCVTCLIR</sequence>
<feature type="region of interest" description="Disordered" evidence="10">
    <location>
        <begin position="559"/>
        <end position="583"/>
    </location>
</feature>
<dbReference type="GO" id="GO:0003677">
    <property type="term" value="F:DNA binding"/>
    <property type="evidence" value="ECO:0007669"/>
    <property type="project" value="InterPro"/>
</dbReference>
<dbReference type="GO" id="GO:0009887">
    <property type="term" value="P:animal organ morphogenesis"/>
    <property type="evidence" value="ECO:0007669"/>
    <property type="project" value="TreeGrafter"/>
</dbReference>
<dbReference type="AlphaFoldDB" id="A0AAV0WL88"/>
<dbReference type="PROSITE" id="PS51916">
    <property type="entry name" value="DEUBAD"/>
    <property type="match status" value="1"/>
</dbReference>
<keyword evidence="13" id="KW-1185">Reference proteome</keyword>
<feature type="domain" description="DEUBAD" evidence="11">
    <location>
        <begin position="151"/>
        <end position="265"/>
    </location>
</feature>
<keyword evidence="3" id="KW-0678">Repressor</keyword>
<dbReference type="Pfam" id="PF13922">
    <property type="entry name" value="PHD_3"/>
    <property type="match status" value="1"/>
</dbReference>
<dbReference type="PANTHER" id="PTHR13578:SF20">
    <property type="entry name" value="POLYCOMB PROTEIN ASX"/>
    <property type="match status" value="1"/>
</dbReference>
<evidence type="ECO:0000256" key="7">
    <source>
        <dbReference type="ARBA" id="ARBA00023015"/>
    </source>
</evidence>
<keyword evidence="6" id="KW-0862">Zinc</keyword>
<dbReference type="GO" id="GO:0008270">
    <property type="term" value="F:zinc ion binding"/>
    <property type="evidence" value="ECO:0007669"/>
    <property type="project" value="UniProtKB-KW"/>
</dbReference>
<protein>
    <recommendedName>
        <fullName evidence="11">DEUBAD domain-containing protein</fullName>
    </recommendedName>
</protein>
<keyword evidence="8" id="KW-0804">Transcription</keyword>